<dbReference type="SMART" id="SM00388">
    <property type="entry name" value="HisKA"/>
    <property type="match status" value="1"/>
</dbReference>
<dbReference type="EMBL" id="DSOV01000028">
    <property type="protein sequence ID" value="HEN42112.1"/>
    <property type="molecule type" value="Genomic_DNA"/>
</dbReference>
<dbReference type="PROSITE" id="PS50110">
    <property type="entry name" value="RESPONSE_REGULATORY"/>
    <property type="match status" value="1"/>
</dbReference>
<dbReference type="PANTHER" id="PTHR42878:SF15">
    <property type="entry name" value="BACTERIOPHYTOCHROME"/>
    <property type="match status" value="1"/>
</dbReference>
<dbReference type="FunFam" id="3.30.565.10:FF:000006">
    <property type="entry name" value="Sensor histidine kinase WalK"/>
    <property type="match status" value="1"/>
</dbReference>
<evidence type="ECO:0000256" key="7">
    <source>
        <dbReference type="SAM" id="Coils"/>
    </source>
</evidence>
<organism evidence="10">
    <name type="scientific">Geobacter metallireducens</name>
    <dbReference type="NCBI Taxonomy" id="28232"/>
    <lineage>
        <taxon>Bacteria</taxon>
        <taxon>Pseudomonadati</taxon>
        <taxon>Thermodesulfobacteriota</taxon>
        <taxon>Desulfuromonadia</taxon>
        <taxon>Geobacterales</taxon>
        <taxon>Geobacteraceae</taxon>
        <taxon>Geobacter</taxon>
    </lineage>
</organism>
<dbReference type="AlphaFoldDB" id="A0A831UCS3"/>
<evidence type="ECO:0000256" key="1">
    <source>
        <dbReference type="ARBA" id="ARBA00000085"/>
    </source>
</evidence>
<feature type="coiled-coil region" evidence="7">
    <location>
        <begin position="118"/>
        <end position="162"/>
    </location>
</feature>
<comment type="catalytic activity">
    <reaction evidence="1">
        <text>ATP + protein L-histidine = ADP + protein N-phospho-L-histidine.</text>
        <dbReference type="EC" id="2.7.13.3"/>
    </reaction>
</comment>
<dbReference type="InterPro" id="IPR036890">
    <property type="entry name" value="HATPase_C_sf"/>
</dbReference>
<dbReference type="Gene3D" id="1.10.287.130">
    <property type="match status" value="1"/>
</dbReference>
<keyword evidence="5 10" id="KW-0418">Kinase</keyword>
<dbReference type="Gene3D" id="3.30.565.10">
    <property type="entry name" value="Histidine kinase-like ATPase, C-terminal domain"/>
    <property type="match status" value="1"/>
</dbReference>
<dbReference type="PANTHER" id="PTHR42878">
    <property type="entry name" value="TWO-COMPONENT HISTIDINE KINASE"/>
    <property type="match status" value="1"/>
</dbReference>
<dbReference type="Pfam" id="PF00072">
    <property type="entry name" value="Response_reg"/>
    <property type="match status" value="1"/>
</dbReference>
<evidence type="ECO:0000256" key="2">
    <source>
        <dbReference type="ARBA" id="ARBA00012438"/>
    </source>
</evidence>
<dbReference type="SMART" id="SM00448">
    <property type="entry name" value="REC"/>
    <property type="match status" value="1"/>
</dbReference>
<keyword evidence="3 6" id="KW-0597">Phosphoprotein</keyword>
<dbReference type="Gene3D" id="3.40.50.2300">
    <property type="match status" value="1"/>
</dbReference>
<dbReference type="FunFam" id="1.10.287.130:FF:000070">
    <property type="entry name" value="Histidine kinase sensor protein"/>
    <property type="match status" value="1"/>
</dbReference>
<evidence type="ECO:0000256" key="6">
    <source>
        <dbReference type="PROSITE-ProRule" id="PRU00169"/>
    </source>
</evidence>
<keyword evidence="7" id="KW-0175">Coiled coil</keyword>
<evidence type="ECO:0000259" key="8">
    <source>
        <dbReference type="PROSITE" id="PS50109"/>
    </source>
</evidence>
<dbReference type="InterPro" id="IPR036097">
    <property type="entry name" value="HisK_dim/P_sf"/>
</dbReference>
<dbReference type="InterPro" id="IPR001789">
    <property type="entry name" value="Sig_transdc_resp-reg_receiver"/>
</dbReference>
<dbReference type="InterPro" id="IPR003661">
    <property type="entry name" value="HisK_dim/P_dom"/>
</dbReference>
<name>A0A831UCS3_GEOME</name>
<dbReference type="GO" id="GO:0000156">
    <property type="term" value="F:phosphorelay response regulator activity"/>
    <property type="evidence" value="ECO:0007669"/>
    <property type="project" value="TreeGrafter"/>
</dbReference>
<dbReference type="InterPro" id="IPR003594">
    <property type="entry name" value="HATPase_dom"/>
</dbReference>
<comment type="caution">
    <text evidence="10">The sequence shown here is derived from an EMBL/GenBank/DDBJ whole genome shotgun (WGS) entry which is preliminary data.</text>
</comment>
<dbReference type="PROSITE" id="PS50109">
    <property type="entry name" value="HIS_KIN"/>
    <property type="match status" value="1"/>
</dbReference>
<dbReference type="GO" id="GO:0030295">
    <property type="term" value="F:protein kinase activator activity"/>
    <property type="evidence" value="ECO:0007669"/>
    <property type="project" value="TreeGrafter"/>
</dbReference>
<dbReference type="GO" id="GO:0000155">
    <property type="term" value="F:phosphorelay sensor kinase activity"/>
    <property type="evidence" value="ECO:0007669"/>
    <property type="project" value="InterPro"/>
</dbReference>
<dbReference type="SUPFAM" id="SSF52172">
    <property type="entry name" value="CheY-like"/>
    <property type="match status" value="1"/>
</dbReference>
<dbReference type="PRINTS" id="PR00344">
    <property type="entry name" value="BCTRLSENSOR"/>
</dbReference>
<evidence type="ECO:0000256" key="4">
    <source>
        <dbReference type="ARBA" id="ARBA00022679"/>
    </source>
</evidence>
<dbReference type="Pfam" id="PF02518">
    <property type="entry name" value="HATPase_c"/>
    <property type="match status" value="1"/>
</dbReference>
<gene>
    <name evidence="10" type="ORF">ENQ87_07000</name>
</gene>
<dbReference type="SUPFAM" id="SSF55874">
    <property type="entry name" value="ATPase domain of HSP90 chaperone/DNA topoisomerase II/histidine kinase"/>
    <property type="match status" value="1"/>
</dbReference>
<dbReference type="InterPro" id="IPR005467">
    <property type="entry name" value="His_kinase_dom"/>
</dbReference>
<feature type="domain" description="Histidine kinase" evidence="8">
    <location>
        <begin position="169"/>
        <end position="376"/>
    </location>
</feature>
<dbReference type="InterPro" id="IPR050351">
    <property type="entry name" value="BphY/WalK/GraS-like"/>
</dbReference>
<evidence type="ECO:0000313" key="10">
    <source>
        <dbReference type="EMBL" id="HEN42112.1"/>
    </source>
</evidence>
<sequence>MGETLRILHLEDDSMDAELVEANLAAEGIPCAMTVAADGKRFCQALETPDCFDLILADMGIPGYDGVAALELARERCPDTPFIVISGTVGEERAVEILRKGATDFILKGNMKRLGPAVRRALKEAEELRSRKRAEEDLRRLNADLEQRVKERTAQLEAANQELEAFNFSVSHDLRAPLTIIDGFSKALLEDFSADLPPDAADYLRRITKASQRMARLIDAMLNLSRLGREPLTMEQTDLSSMARTIEQELRYMHPDRGNVTVRVADGITVNGDRRLLRSVMQNLVGNAWKYTTGREQAEIEFGALNQEGQQVFFVRDNGAGFDMRYAGRLFTPFQRMHRTDEFEGNGIGLATVQRIVHRHGGRIWAEAEEGKGATFYPINRS</sequence>
<dbReference type="SMART" id="SM00387">
    <property type="entry name" value="HATPase_c"/>
    <property type="match status" value="1"/>
</dbReference>
<dbReference type="CDD" id="cd00156">
    <property type="entry name" value="REC"/>
    <property type="match status" value="1"/>
</dbReference>
<dbReference type="InterPro" id="IPR004358">
    <property type="entry name" value="Sig_transdc_His_kin-like_C"/>
</dbReference>
<dbReference type="InterPro" id="IPR011006">
    <property type="entry name" value="CheY-like_superfamily"/>
</dbReference>
<feature type="modified residue" description="4-aspartylphosphate" evidence="6">
    <location>
        <position position="58"/>
    </location>
</feature>
<dbReference type="Pfam" id="PF00512">
    <property type="entry name" value="HisKA"/>
    <property type="match status" value="1"/>
</dbReference>
<proteinExistence type="predicted"/>
<feature type="domain" description="Response regulatory" evidence="9">
    <location>
        <begin position="6"/>
        <end position="123"/>
    </location>
</feature>
<dbReference type="SUPFAM" id="SSF47384">
    <property type="entry name" value="Homodimeric domain of signal transducing histidine kinase"/>
    <property type="match status" value="1"/>
</dbReference>
<reference evidence="10" key="1">
    <citation type="journal article" date="2020" name="mSystems">
        <title>Genome- and Community-Level Interaction Insights into Carbon Utilization and Element Cycling Functions of Hydrothermarchaeota in Hydrothermal Sediment.</title>
        <authorList>
            <person name="Zhou Z."/>
            <person name="Liu Y."/>
            <person name="Xu W."/>
            <person name="Pan J."/>
            <person name="Luo Z.H."/>
            <person name="Li M."/>
        </authorList>
    </citation>
    <scope>NUCLEOTIDE SEQUENCE [LARGE SCALE GENOMIC DNA]</scope>
    <source>
        <strain evidence="10">SpSt-349</strain>
    </source>
</reference>
<evidence type="ECO:0000256" key="3">
    <source>
        <dbReference type="ARBA" id="ARBA00022553"/>
    </source>
</evidence>
<evidence type="ECO:0000256" key="5">
    <source>
        <dbReference type="ARBA" id="ARBA00022777"/>
    </source>
</evidence>
<accession>A0A831UCS3</accession>
<dbReference type="EC" id="2.7.13.3" evidence="2"/>
<evidence type="ECO:0000259" key="9">
    <source>
        <dbReference type="PROSITE" id="PS50110"/>
    </source>
</evidence>
<dbReference type="CDD" id="cd00082">
    <property type="entry name" value="HisKA"/>
    <property type="match status" value="1"/>
</dbReference>
<protein>
    <recommendedName>
        <fullName evidence="2">histidine kinase</fullName>
        <ecNumber evidence="2">2.7.13.3</ecNumber>
    </recommendedName>
</protein>
<keyword evidence="4" id="KW-0808">Transferase</keyword>
<dbReference type="GO" id="GO:0007234">
    <property type="term" value="P:osmosensory signaling via phosphorelay pathway"/>
    <property type="evidence" value="ECO:0007669"/>
    <property type="project" value="TreeGrafter"/>
</dbReference>